<proteinExistence type="inferred from homology"/>
<dbReference type="CDD" id="cd05941">
    <property type="entry name" value="MCS"/>
    <property type="match status" value="1"/>
</dbReference>
<dbReference type="PANTHER" id="PTHR43201:SF8">
    <property type="entry name" value="ACYL-COA SYNTHETASE FAMILY MEMBER 3"/>
    <property type="match status" value="1"/>
</dbReference>
<dbReference type="GO" id="GO:0006631">
    <property type="term" value="P:fatty acid metabolic process"/>
    <property type="evidence" value="ECO:0007669"/>
    <property type="project" value="TreeGrafter"/>
</dbReference>
<evidence type="ECO:0000256" key="5">
    <source>
        <dbReference type="ARBA" id="ARBA00067668"/>
    </source>
</evidence>
<evidence type="ECO:0000259" key="6">
    <source>
        <dbReference type="Pfam" id="PF00501"/>
    </source>
</evidence>
<organism evidence="8 9">
    <name type="scientific">Bosea lathyri</name>
    <dbReference type="NCBI Taxonomy" id="1036778"/>
    <lineage>
        <taxon>Bacteria</taxon>
        <taxon>Pseudomonadati</taxon>
        <taxon>Pseudomonadota</taxon>
        <taxon>Alphaproteobacteria</taxon>
        <taxon>Hyphomicrobiales</taxon>
        <taxon>Boseaceae</taxon>
        <taxon>Bosea</taxon>
    </lineage>
</organism>
<gene>
    <name evidence="8" type="ORF">SAMN04488115_109199</name>
</gene>
<dbReference type="GO" id="GO:0031956">
    <property type="term" value="F:medium-chain fatty acid-CoA ligase activity"/>
    <property type="evidence" value="ECO:0007669"/>
    <property type="project" value="TreeGrafter"/>
</dbReference>
<sequence length="507" mass="55323">MGNHFFDLVRTRMLGMDAPFALLGDGSRRTYGDVLDESGRFASALVGLGVKPGDRVAVQVEKSFDALMLYLGTVRAGAVFLPLNTAYTPAEIEYFLGDAEPDVFVCDPARAVALLPYAEKAGAKLETLDSDRGGSLVYKADAAVASFEDVPRGPDDLAAILYTSGTTGRSKGAMLSHDNLASNALALVEYWRFGNRDVLLHALPIFHTHGLFVATNVVLFAGASMILLPKFDPEQVFKDLPQATCMMGVPTFYVRLLQDARLTKEATNHMRLFVSGSAPLLAETHREWRERTGHAILERYGMTETNMNTSNPYEGERVAGTVGLPLPGVSVRVVEPETGKALEAEEIGMIEIIGPNVFKGYWRNPEKTKAEFRPDGFFITGDLGKIDAQGYVHIVGRGKDLIITGGYNVYPKEVETEIDEMQGVIESAVIGVPHPDFGEGVTAVVVVKPGATITAASIAKTLEHRLAKFKLPKQVFIVDDLPRNTMGKVQKNVLREQYKDIYAGQPR</sequence>
<dbReference type="Pfam" id="PF13193">
    <property type="entry name" value="AMP-binding_C"/>
    <property type="match status" value="1"/>
</dbReference>
<comment type="catalytic activity">
    <reaction evidence="3">
        <text>3-(methylsulfanyl)propanoate + ATP + CoA = 3-(methylsulfanyl)propanoyl-CoA + AMP + diphosphate</text>
        <dbReference type="Rhea" id="RHEA:43052"/>
        <dbReference type="ChEBI" id="CHEBI:30616"/>
        <dbReference type="ChEBI" id="CHEBI:33019"/>
        <dbReference type="ChEBI" id="CHEBI:49016"/>
        <dbReference type="ChEBI" id="CHEBI:57287"/>
        <dbReference type="ChEBI" id="CHEBI:82815"/>
        <dbReference type="ChEBI" id="CHEBI:456215"/>
        <dbReference type="EC" id="6.2.1.44"/>
    </reaction>
    <physiologicalReaction direction="left-to-right" evidence="3">
        <dbReference type="Rhea" id="RHEA:43053"/>
    </physiologicalReaction>
</comment>
<evidence type="ECO:0000256" key="1">
    <source>
        <dbReference type="ARBA" id="ARBA00006432"/>
    </source>
</evidence>
<evidence type="ECO:0000313" key="9">
    <source>
        <dbReference type="Proteomes" id="UP000236743"/>
    </source>
</evidence>
<evidence type="ECO:0000256" key="2">
    <source>
        <dbReference type="ARBA" id="ARBA00022598"/>
    </source>
</evidence>
<dbReference type="Pfam" id="PF00501">
    <property type="entry name" value="AMP-binding"/>
    <property type="match status" value="1"/>
</dbReference>
<dbReference type="NCBIfam" id="NF005702">
    <property type="entry name" value="PRK07514.1"/>
    <property type="match status" value="1"/>
</dbReference>
<dbReference type="PANTHER" id="PTHR43201">
    <property type="entry name" value="ACYL-COA SYNTHETASE"/>
    <property type="match status" value="1"/>
</dbReference>
<accession>A0A1H6CBG1</accession>
<dbReference type="FunFam" id="3.30.300.30:FF:000008">
    <property type="entry name" value="2,3-dihydroxybenzoate-AMP ligase"/>
    <property type="match status" value="1"/>
</dbReference>
<keyword evidence="2" id="KW-0436">Ligase</keyword>
<feature type="domain" description="AMP-dependent synthetase/ligase" evidence="6">
    <location>
        <begin position="21"/>
        <end position="362"/>
    </location>
</feature>
<evidence type="ECO:0000259" key="7">
    <source>
        <dbReference type="Pfam" id="PF13193"/>
    </source>
</evidence>
<dbReference type="EMBL" id="FNUY01000009">
    <property type="protein sequence ID" value="SEG70005.1"/>
    <property type="molecule type" value="Genomic_DNA"/>
</dbReference>
<dbReference type="OrthoDB" id="9803968at2"/>
<dbReference type="InterPro" id="IPR020845">
    <property type="entry name" value="AMP-binding_CS"/>
</dbReference>
<protein>
    <recommendedName>
        <fullName evidence="5">3-methylmercaptopropionyl-CoA ligase</fullName>
        <ecNumber evidence="4">6.2.1.44</ecNumber>
    </recommendedName>
</protein>
<dbReference type="InterPro" id="IPR025110">
    <property type="entry name" value="AMP-bd_C"/>
</dbReference>
<dbReference type="InterPro" id="IPR045851">
    <property type="entry name" value="AMP-bd_C_sf"/>
</dbReference>
<evidence type="ECO:0000313" key="8">
    <source>
        <dbReference type="EMBL" id="SEG70005.1"/>
    </source>
</evidence>
<comment type="similarity">
    <text evidence="1">Belongs to the ATP-dependent AMP-binding enzyme family.</text>
</comment>
<dbReference type="AlphaFoldDB" id="A0A1H6CBG1"/>
<feature type="domain" description="AMP-binding enzyme C-terminal" evidence="7">
    <location>
        <begin position="413"/>
        <end position="488"/>
    </location>
</feature>
<dbReference type="InterPro" id="IPR042099">
    <property type="entry name" value="ANL_N_sf"/>
</dbReference>
<keyword evidence="9" id="KW-1185">Reference proteome</keyword>
<dbReference type="InterPro" id="IPR000873">
    <property type="entry name" value="AMP-dep_synth/lig_dom"/>
</dbReference>
<name>A0A1H6CBG1_9HYPH</name>
<evidence type="ECO:0000256" key="4">
    <source>
        <dbReference type="ARBA" id="ARBA00066616"/>
    </source>
</evidence>
<evidence type="ECO:0000256" key="3">
    <source>
        <dbReference type="ARBA" id="ARBA00051915"/>
    </source>
</evidence>
<dbReference type="EC" id="6.2.1.44" evidence="4"/>
<dbReference type="SUPFAM" id="SSF56801">
    <property type="entry name" value="Acetyl-CoA synthetase-like"/>
    <property type="match status" value="1"/>
</dbReference>
<dbReference type="RefSeq" id="WP_103874440.1">
    <property type="nucleotide sequence ID" value="NZ_FNUY01000009.1"/>
</dbReference>
<dbReference type="Proteomes" id="UP000236743">
    <property type="component" value="Unassembled WGS sequence"/>
</dbReference>
<dbReference type="Gene3D" id="3.30.300.30">
    <property type="match status" value="1"/>
</dbReference>
<dbReference type="PROSITE" id="PS00455">
    <property type="entry name" value="AMP_BINDING"/>
    <property type="match status" value="1"/>
</dbReference>
<dbReference type="Gene3D" id="3.40.50.12780">
    <property type="entry name" value="N-terminal domain of ligase-like"/>
    <property type="match status" value="1"/>
</dbReference>
<reference evidence="8 9" key="1">
    <citation type="submission" date="2016-10" db="EMBL/GenBank/DDBJ databases">
        <authorList>
            <person name="de Groot N.N."/>
        </authorList>
    </citation>
    <scope>NUCLEOTIDE SEQUENCE [LARGE SCALE GENOMIC DNA]</scope>
    <source>
        <strain evidence="8 9">DSM 26656</strain>
    </source>
</reference>